<evidence type="ECO:0000256" key="1">
    <source>
        <dbReference type="SAM" id="MobiDB-lite"/>
    </source>
</evidence>
<proteinExistence type="predicted"/>
<name>A0ABY7C0B6_9HYPH</name>
<dbReference type="Proteomes" id="UP001164020">
    <property type="component" value="Chromosome"/>
</dbReference>
<sequence length="124" mass="13747">MLSTIFWARNCRLVARSSLGPERCDPLFVFVADLPLALGRSVGFRRCGDISEGQCEGGGDDCGRKRRPHQKTRAADGEMPDMLAPGNDHRVRLFAPAKCACQLARLHRLYRFWGGPRGAFVEGD</sequence>
<gene>
    <name evidence="2" type="ORF">OH818_26705</name>
</gene>
<evidence type="ECO:0000313" key="3">
    <source>
        <dbReference type="Proteomes" id="UP001164020"/>
    </source>
</evidence>
<dbReference type="EMBL" id="CP114029">
    <property type="protein sequence ID" value="WAP68790.1"/>
    <property type="molecule type" value="Genomic_DNA"/>
</dbReference>
<feature type="region of interest" description="Disordered" evidence="1">
    <location>
        <begin position="57"/>
        <end position="81"/>
    </location>
</feature>
<dbReference type="RefSeq" id="WP_268881223.1">
    <property type="nucleotide sequence ID" value="NZ_CP114029.1"/>
</dbReference>
<keyword evidence="3" id="KW-1185">Reference proteome</keyword>
<reference evidence="2" key="1">
    <citation type="submission" date="2022-12" db="EMBL/GenBank/DDBJ databases">
        <title>Jiella pelagia sp. nov., isolated from phosphonate enriched culture of Northwest Pacific surface seawater.</title>
        <authorList>
            <person name="Shin D.Y."/>
            <person name="Hwang C.Y."/>
        </authorList>
    </citation>
    <scope>NUCLEOTIDE SEQUENCE</scope>
    <source>
        <strain evidence="2">HL-NP1</strain>
    </source>
</reference>
<organism evidence="2 3">
    <name type="scientific">Jiella pelagia</name>
    <dbReference type="NCBI Taxonomy" id="2986949"/>
    <lineage>
        <taxon>Bacteria</taxon>
        <taxon>Pseudomonadati</taxon>
        <taxon>Pseudomonadota</taxon>
        <taxon>Alphaproteobacteria</taxon>
        <taxon>Hyphomicrobiales</taxon>
        <taxon>Aurantimonadaceae</taxon>
        <taxon>Jiella</taxon>
    </lineage>
</organism>
<evidence type="ECO:0000313" key="2">
    <source>
        <dbReference type="EMBL" id="WAP68790.1"/>
    </source>
</evidence>
<accession>A0ABY7C0B6</accession>
<protein>
    <submittedName>
        <fullName evidence="2">Uncharacterized protein</fullName>
    </submittedName>
</protein>